<dbReference type="AlphaFoldDB" id="A0AAW0BQW9"/>
<dbReference type="PROSITE" id="PS50158">
    <property type="entry name" value="ZF_CCHC"/>
    <property type="match status" value="1"/>
</dbReference>
<dbReference type="GO" id="GO:0003676">
    <property type="term" value="F:nucleic acid binding"/>
    <property type="evidence" value="ECO:0007669"/>
    <property type="project" value="InterPro"/>
</dbReference>
<sequence>RNGSTAPYTALTHKSRLALQRGEDEFSTTPSSNGGLLLRSKALSRYNESLISSTDWQAAAQLAVDKTRQYWGNERAANLEAHHRIVTQLSALYSHAVAMEYDVHQREFLYSDEPHDISTKDLECLQTCFLLTHTDASNSSRQKRSRSDDVADQFHGDSGKSSRFRTTASHCFRCGIPGHLPDACRKETTVAGKPCSQLVTGNTRFKHNLRAADGREYCFKFSSLSSCPAGASAAPAPVAPASAPTDPRQVITPLDALRVQEVLREYDLLNDWSHIISGIQNGFDVGVREHLSHSIIPPNHNSCHLDPKFIDSYILSEEAAGRYSRAFLPQAAPAHGNPAIPRVMANRSPDRLKPIATASKTLGNLRLFPAK</sequence>
<feature type="region of interest" description="Disordered" evidence="2">
    <location>
        <begin position="139"/>
        <end position="163"/>
    </location>
</feature>
<evidence type="ECO:0000259" key="3">
    <source>
        <dbReference type="PROSITE" id="PS50158"/>
    </source>
</evidence>
<dbReference type="InterPro" id="IPR001878">
    <property type="entry name" value="Znf_CCHC"/>
</dbReference>
<evidence type="ECO:0000256" key="1">
    <source>
        <dbReference type="PROSITE-ProRule" id="PRU00047"/>
    </source>
</evidence>
<proteinExistence type="predicted"/>
<feature type="compositionally biased region" description="Basic and acidic residues" evidence="2">
    <location>
        <begin position="145"/>
        <end position="160"/>
    </location>
</feature>
<accession>A0AAW0BQW9</accession>
<reference evidence="4 5" key="1">
    <citation type="journal article" date="2024" name="J Genomics">
        <title>Draft genome sequencing and assembly of Favolaschia claudopus CIRM-BRFM 2984 isolated from oak limbs.</title>
        <authorList>
            <person name="Navarro D."/>
            <person name="Drula E."/>
            <person name="Chaduli D."/>
            <person name="Cazenave R."/>
            <person name="Ahrendt S."/>
            <person name="Wang J."/>
            <person name="Lipzen A."/>
            <person name="Daum C."/>
            <person name="Barry K."/>
            <person name="Grigoriev I.V."/>
            <person name="Favel A."/>
            <person name="Rosso M.N."/>
            <person name="Martin F."/>
        </authorList>
    </citation>
    <scope>NUCLEOTIDE SEQUENCE [LARGE SCALE GENOMIC DNA]</scope>
    <source>
        <strain evidence="4 5">CIRM-BRFM 2984</strain>
    </source>
</reference>
<feature type="non-terminal residue" evidence="4">
    <location>
        <position position="1"/>
    </location>
</feature>
<evidence type="ECO:0000256" key="2">
    <source>
        <dbReference type="SAM" id="MobiDB-lite"/>
    </source>
</evidence>
<feature type="domain" description="CCHC-type" evidence="3">
    <location>
        <begin position="171"/>
        <end position="186"/>
    </location>
</feature>
<name>A0AAW0BQW9_9AGAR</name>
<dbReference type="Proteomes" id="UP001362999">
    <property type="component" value="Unassembled WGS sequence"/>
</dbReference>
<comment type="caution">
    <text evidence="4">The sequence shown here is derived from an EMBL/GenBank/DDBJ whole genome shotgun (WGS) entry which is preliminary data.</text>
</comment>
<keyword evidence="1" id="KW-0862">Zinc</keyword>
<keyword evidence="1" id="KW-0479">Metal-binding</keyword>
<keyword evidence="5" id="KW-1185">Reference proteome</keyword>
<dbReference type="EMBL" id="JAWWNJ010000027">
    <property type="protein sequence ID" value="KAK7029111.1"/>
    <property type="molecule type" value="Genomic_DNA"/>
</dbReference>
<gene>
    <name evidence="4" type="ORF">R3P38DRAFT_2525085</name>
</gene>
<dbReference type="GO" id="GO:0008270">
    <property type="term" value="F:zinc ion binding"/>
    <property type="evidence" value="ECO:0007669"/>
    <property type="project" value="UniProtKB-KW"/>
</dbReference>
<evidence type="ECO:0000313" key="4">
    <source>
        <dbReference type="EMBL" id="KAK7029111.1"/>
    </source>
</evidence>
<evidence type="ECO:0000313" key="5">
    <source>
        <dbReference type="Proteomes" id="UP001362999"/>
    </source>
</evidence>
<protein>
    <recommendedName>
        <fullName evidence="3">CCHC-type domain-containing protein</fullName>
    </recommendedName>
</protein>
<keyword evidence="1" id="KW-0863">Zinc-finger</keyword>
<organism evidence="4 5">
    <name type="scientific">Favolaschia claudopus</name>
    <dbReference type="NCBI Taxonomy" id="2862362"/>
    <lineage>
        <taxon>Eukaryota</taxon>
        <taxon>Fungi</taxon>
        <taxon>Dikarya</taxon>
        <taxon>Basidiomycota</taxon>
        <taxon>Agaricomycotina</taxon>
        <taxon>Agaricomycetes</taxon>
        <taxon>Agaricomycetidae</taxon>
        <taxon>Agaricales</taxon>
        <taxon>Marasmiineae</taxon>
        <taxon>Mycenaceae</taxon>
        <taxon>Favolaschia</taxon>
    </lineage>
</organism>